<dbReference type="EMBL" id="ML734694">
    <property type="protein sequence ID" value="KAB8241343.1"/>
    <property type="molecule type" value="Genomic_DNA"/>
</dbReference>
<gene>
    <name evidence="1" type="ORF">BDV35DRAFT_73357</name>
</gene>
<accession>A0A5N6GLL5</accession>
<name>A0A5N6GLL5_ASPFL</name>
<dbReference type="AlphaFoldDB" id="A0A5N6GLL5"/>
<dbReference type="PROSITE" id="PS51257">
    <property type="entry name" value="PROKAR_LIPOPROTEIN"/>
    <property type="match status" value="1"/>
</dbReference>
<organism evidence="1">
    <name type="scientific">Aspergillus flavus</name>
    <dbReference type="NCBI Taxonomy" id="5059"/>
    <lineage>
        <taxon>Eukaryota</taxon>
        <taxon>Fungi</taxon>
        <taxon>Dikarya</taxon>
        <taxon>Ascomycota</taxon>
        <taxon>Pezizomycotina</taxon>
        <taxon>Eurotiomycetes</taxon>
        <taxon>Eurotiomycetidae</taxon>
        <taxon>Eurotiales</taxon>
        <taxon>Aspergillaceae</taxon>
        <taxon>Aspergillus</taxon>
        <taxon>Aspergillus subgen. Circumdati</taxon>
    </lineage>
</organism>
<evidence type="ECO:0000313" key="1">
    <source>
        <dbReference type="EMBL" id="KAB8241343.1"/>
    </source>
</evidence>
<sequence length="66" mass="7328">MVLRRRKTMKKTTMTRAGGLPVPVCFAASGCHLSLLSFSHPHPHPHLCPLNLLFVFTMFVRGDIGP</sequence>
<proteinExistence type="predicted"/>
<protein>
    <submittedName>
        <fullName evidence="1">Uncharacterized protein</fullName>
    </submittedName>
</protein>
<dbReference type="Proteomes" id="UP000325434">
    <property type="component" value="Unassembled WGS sequence"/>
</dbReference>
<reference evidence="1" key="1">
    <citation type="submission" date="2019-04" db="EMBL/GenBank/DDBJ databases">
        <title>Friends and foes A comparative genomics study of 23 Aspergillus species from section Flavi.</title>
        <authorList>
            <consortium name="DOE Joint Genome Institute"/>
            <person name="Kjaerbolling I."/>
            <person name="Vesth T."/>
            <person name="Frisvad J.C."/>
            <person name="Nybo J.L."/>
            <person name="Theobald S."/>
            <person name="Kildgaard S."/>
            <person name="Isbrandt T."/>
            <person name="Kuo A."/>
            <person name="Sato A."/>
            <person name="Lyhne E.K."/>
            <person name="Kogle M.E."/>
            <person name="Wiebenga A."/>
            <person name="Kun R.S."/>
            <person name="Lubbers R.J."/>
            <person name="Makela M.R."/>
            <person name="Barry K."/>
            <person name="Chovatia M."/>
            <person name="Clum A."/>
            <person name="Daum C."/>
            <person name="Haridas S."/>
            <person name="He G."/>
            <person name="LaButti K."/>
            <person name="Lipzen A."/>
            <person name="Mondo S."/>
            <person name="Riley R."/>
            <person name="Salamov A."/>
            <person name="Simmons B.A."/>
            <person name="Magnuson J.K."/>
            <person name="Henrissat B."/>
            <person name="Mortensen U.H."/>
            <person name="Larsen T.O."/>
            <person name="Devries R.P."/>
            <person name="Grigoriev I.V."/>
            <person name="Machida M."/>
            <person name="Baker S.E."/>
            <person name="Andersen M.R."/>
        </authorList>
    </citation>
    <scope>NUCLEOTIDE SEQUENCE [LARGE SCALE GENOMIC DNA]</scope>
    <source>
        <strain evidence="1">CBS 121.62</strain>
    </source>
</reference>